<keyword evidence="4 13" id="KW-0812">Transmembrane</keyword>
<evidence type="ECO:0000256" key="2">
    <source>
        <dbReference type="ARBA" id="ARBA00022475"/>
    </source>
</evidence>
<dbReference type="GO" id="GO:0005549">
    <property type="term" value="F:odorant binding"/>
    <property type="evidence" value="ECO:0007669"/>
    <property type="project" value="TreeGrafter"/>
</dbReference>
<dbReference type="Proteomes" id="UP000221080">
    <property type="component" value="Chromosome 17"/>
</dbReference>
<dbReference type="SUPFAM" id="SSF81321">
    <property type="entry name" value="Family A G protein-coupled receptor-like"/>
    <property type="match status" value="1"/>
</dbReference>
<feature type="domain" description="G-protein coupled receptors family 1 profile" evidence="15">
    <location>
        <begin position="77"/>
        <end position="326"/>
    </location>
</feature>
<evidence type="ECO:0000256" key="5">
    <source>
        <dbReference type="ARBA" id="ARBA00022725"/>
    </source>
</evidence>
<accession>A0A9F7TQ18</accession>
<comment type="similarity">
    <text evidence="13">Belongs to the G-protein coupled receptor 1 family.</text>
</comment>
<evidence type="ECO:0000256" key="13">
    <source>
        <dbReference type="RuleBase" id="RU000688"/>
    </source>
</evidence>
<keyword evidence="6 14" id="KW-1133">Transmembrane helix</keyword>
<dbReference type="PRINTS" id="PR00237">
    <property type="entry name" value="GPCRRHODOPSN"/>
</dbReference>
<dbReference type="InterPro" id="IPR017452">
    <property type="entry name" value="GPCR_Rhodpsn_7TM"/>
</dbReference>
<dbReference type="GO" id="GO:0005886">
    <property type="term" value="C:plasma membrane"/>
    <property type="evidence" value="ECO:0007669"/>
    <property type="project" value="UniProtKB-SubCell"/>
</dbReference>
<dbReference type="GO" id="GO:0004930">
    <property type="term" value="F:G protein-coupled receptor activity"/>
    <property type="evidence" value="ECO:0007669"/>
    <property type="project" value="UniProtKB-KW"/>
</dbReference>
<feature type="transmembrane region" description="Helical" evidence="14">
    <location>
        <begin position="61"/>
        <end position="87"/>
    </location>
</feature>
<evidence type="ECO:0000256" key="8">
    <source>
        <dbReference type="ARBA" id="ARBA00023136"/>
    </source>
</evidence>
<feature type="transmembrane region" description="Helical" evidence="14">
    <location>
        <begin position="94"/>
        <end position="114"/>
    </location>
</feature>
<sequence>MTQITRFTTNREQKVSQTTLPFKPLDGWVQQQKITYESINMLNFNITLIFLAYGPSGPLNYALFFVSLLTYLATLFANLVLMLVIYLDTSLHKPMFVFLFHLALNGLIGSSAVLPNIMYNLLDNMKFISFDSCLFQVFCVNIYAACAYLILMVMAYDRYVAICQPLQYHNIMTAMKVRLLLGIAYIFPICFLGTQIHLTSQMPLCRYTINKLFCDNLAVVNLSCVKSVFGDLYGLALVVLFVVFPLLFVVASYVKILLVSLKLSASAKKKALKTCLPHLITFINFSSATLFSVIYNRLNYYLPKELNVFISVHFILIPPLLHPIIYGMKTEKISQSFKKLLHKRVFALEFNFQSVNTI</sequence>
<organism evidence="16 17">
    <name type="scientific">Ictalurus punctatus</name>
    <name type="common">Channel catfish</name>
    <name type="synonym">Silurus punctatus</name>
    <dbReference type="NCBI Taxonomy" id="7998"/>
    <lineage>
        <taxon>Eukaryota</taxon>
        <taxon>Metazoa</taxon>
        <taxon>Chordata</taxon>
        <taxon>Craniata</taxon>
        <taxon>Vertebrata</taxon>
        <taxon>Euteleostomi</taxon>
        <taxon>Actinopterygii</taxon>
        <taxon>Neopterygii</taxon>
        <taxon>Teleostei</taxon>
        <taxon>Ostariophysi</taxon>
        <taxon>Siluriformes</taxon>
        <taxon>Ictaluridae</taxon>
        <taxon>Ictalurus</taxon>
    </lineage>
</organism>
<evidence type="ECO:0000256" key="9">
    <source>
        <dbReference type="ARBA" id="ARBA00023157"/>
    </source>
</evidence>
<keyword evidence="9" id="KW-1015">Disulfide bond</keyword>
<keyword evidence="8 14" id="KW-0472">Membrane</keyword>
<dbReference type="KEGG" id="ipu:128635313"/>
<dbReference type="AlphaFoldDB" id="A0A9F7TQ18"/>
<keyword evidence="3 14" id="KW-0716">Sensory transduction</keyword>
<feature type="transmembrane region" description="Helical" evidence="14">
    <location>
        <begin position="134"/>
        <end position="156"/>
    </location>
</feature>
<protein>
    <recommendedName>
        <fullName evidence="14">Olfactory receptor</fullName>
    </recommendedName>
</protein>
<evidence type="ECO:0000313" key="16">
    <source>
        <dbReference type="Proteomes" id="UP000221080"/>
    </source>
</evidence>
<feature type="transmembrane region" description="Helical" evidence="14">
    <location>
        <begin position="38"/>
        <end position="55"/>
    </location>
</feature>
<name>A0A9F7TQ18_ICTPU</name>
<dbReference type="PROSITE" id="PS50262">
    <property type="entry name" value="G_PROTEIN_RECEP_F1_2"/>
    <property type="match status" value="1"/>
</dbReference>
<dbReference type="PRINTS" id="PR00245">
    <property type="entry name" value="OLFACTORYR"/>
</dbReference>
<keyword evidence="11" id="KW-0325">Glycoprotein</keyword>
<reference evidence="16" key="1">
    <citation type="journal article" date="2016" name="Nat. Commun.">
        <title>The channel catfish genome sequence provides insights into the evolution of scale formation in teleosts.</title>
        <authorList>
            <person name="Liu Z."/>
            <person name="Liu S."/>
            <person name="Yao J."/>
            <person name="Bao L."/>
            <person name="Zhang J."/>
            <person name="Li Y."/>
            <person name="Jiang C."/>
            <person name="Sun L."/>
            <person name="Wang R."/>
            <person name="Zhang Y."/>
            <person name="Zhou T."/>
            <person name="Zeng Q."/>
            <person name="Fu Q."/>
            <person name="Gao S."/>
            <person name="Li N."/>
            <person name="Koren S."/>
            <person name="Jiang Y."/>
            <person name="Zimin A."/>
            <person name="Xu P."/>
            <person name="Phillippy A.M."/>
            <person name="Geng X."/>
            <person name="Song L."/>
            <person name="Sun F."/>
            <person name="Li C."/>
            <person name="Wang X."/>
            <person name="Chen A."/>
            <person name="Jin Y."/>
            <person name="Yuan Z."/>
            <person name="Yang Y."/>
            <person name="Tan S."/>
            <person name="Peatman E."/>
            <person name="Lu J."/>
            <person name="Qin Z."/>
            <person name="Dunham R."/>
            <person name="Li Z."/>
            <person name="Sonstegard T."/>
            <person name="Feng J."/>
            <person name="Danzmann R.G."/>
            <person name="Schroeder S."/>
            <person name="Scheffler B."/>
            <person name="Duke M.V."/>
            <person name="Ballard L."/>
            <person name="Kucuktas H."/>
            <person name="Kaltenboeck L."/>
            <person name="Liu H."/>
            <person name="Armbruster J."/>
            <person name="Xie Y."/>
            <person name="Kirby M.L."/>
            <person name="Tian Y."/>
            <person name="Flanagan M.E."/>
            <person name="Mu W."/>
            <person name="Waldbieser G.C."/>
        </authorList>
    </citation>
    <scope>NUCLEOTIDE SEQUENCE [LARGE SCALE GENOMIC DNA]</scope>
    <source>
        <strain evidence="16">SDA103</strain>
    </source>
</reference>
<dbReference type="FunFam" id="1.20.1070.10:FF:000024">
    <property type="entry name" value="Olfactory receptor"/>
    <property type="match status" value="1"/>
</dbReference>
<comment type="subcellular location">
    <subcellularLocation>
        <location evidence="1 14">Cell membrane</location>
        <topology evidence="1 14">Multi-pass membrane protein</topology>
    </subcellularLocation>
</comment>
<dbReference type="Pfam" id="PF13853">
    <property type="entry name" value="7tm_4"/>
    <property type="match status" value="1"/>
</dbReference>
<dbReference type="Gene3D" id="1.20.1070.10">
    <property type="entry name" value="Rhodopsin 7-helix transmembrane proteins"/>
    <property type="match status" value="1"/>
</dbReference>
<feature type="transmembrane region" description="Helical" evidence="14">
    <location>
        <begin position="232"/>
        <end position="254"/>
    </location>
</feature>
<feature type="transmembrane region" description="Helical" evidence="14">
    <location>
        <begin position="177"/>
        <end position="198"/>
    </location>
</feature>
<dbReference type="CTD" id="101883445"/>
<keyword evidence="10 13" id="KW-0675">Receptor</keyword>
<keyword evidence="7 13" id="KW-0297">G-protein coupled receptor</keyword>
<evidence type="ECO:0000256" key="1">
    <source>
        <dbReference type="ARBA" id="ARBA00004651"/>
    </source>
</evidence>
<feature type="transmembrane region" description="Helical" evidence="14">
    <location>
        <begin position="307"/>
        <end position="328"/>
    </location>
</feature>
<feature type="transmembrane region" description="Helical" evidence="14">
    <location>
        <begin position="275"/>
        <end position="295"/>
    </location>
</feature>
<evidence type="ECO:0000256" key="10">
    <source>
        <dbReference type="ARBA" id="ARBA00023170"/>
    </source>
</evidence>
<dbReference type="RefSeq" id="XP_053543498.1">
    <property type="nucleotide sequence ID" value="XM_053687523.1"/>
</dbReference>
<dbReference type="PROSITE" id="PS00237">
    <property type="entry name" value="G_PROTEIN_RECEP_F1_1"/>
    <property type="match status" value="1"/>
</dbReference>
<keyword evidence="16" id="KW-1185">Reference proteome</keyword>
<dbReference type="OrthoDB" id="5967898at2759"/>
<evidence type="ECO:0000256" key="3">
    <source>
        <dbReference type="ARBA" id="ARBA00022606"/>
    </source>
</evidence>
<evidence type="ECO:0000256" key="11">
    <source>
        <dbReference type="ARBA" id="ARBA00023180"/>
    </source>
</evidence>
<evidence type="ECO:0000256" key="4">
    <source>
        <dbReference type="ARBA" id="ARBA00022692"/>
    </source>
</evidence>
<evidence type="ECO:0000259" key="15">
    <source>
        <dbReference type="PROSITE" id="PS50262"/>
    </source>
</evidence>
<gene>
    <name evidence="17" type="primary">LOC128635313</name>
</gene>
<keyword evidence="5 14" id="KW-0552">Olfaction</keyword>
<dbReference type="InterPro" id="IPR000725">
    <property type="entry name" value="Olfact_rcpt"/>
</dbReference>
<evidence type="ECO:0000256" key="6">
    <source>
        <dbReference type="ARBA" id="ARBA00022989"/>
    </source>
</evidence>
<evidence type="ECO:0000256" key="7">
    <source>
        <dbReference type="ARBA" id="ARBA00023040"/>
    </source>
</evidence>
<proteinExistence type="inferred from homology"/>
<dbReference type="InterPro" id="IPR000276">
    <property type="entry name" value="GPCR_Rhodpsn"/>
</dbReference>
<evidence type="ECO:0000256" key="12">
    <source>
        <dbReference type="ARBA" id="ARBA00023224"/>
    </source>
</evidence>
<dbReference type="GO" id="GO:0004984">
    <property type="term" value="F:olfactory receptor activity"/>
    <property type="evidence" value="ECO:0007669"/>
    <property type="project" value="InterPro"/>
</dbReference>
<evidence type="ECO:0000256" key="14">
    <source>
        <dbReference type="RuleBase" id="RU363047"/>
    </source>
</evidence>
<dbReference type="InterPro" id="IPR052921">
    <property type="entry name" value="GPCR1_Superfamily_Member"/>
</dbReference>
<evidence type="ECO:0000313" key="17">
    <source>
        <dbReference type="RefSeq" id="XP_053543498.1"/>
    </source>
</evidence>
<dbReference type="PANTHER" id="PTHR26451:SF345">
    <property type="entry name" value="OLFACTORY RECEPTOR"/>
    <property type="match status" value="1"/>
</dbReference>
<dbReference type="PANTHER" id="PTHR26451">
    <property type="entry name" value="G_PROTEIN_RECEP_F1_2 DOMAIN-CONTAINING PROTEIN"/>
    <property type="match status" value="1"/>
</dbReference>
<dbReference type="GeneID" id="128635313"/>
<keyword evidence="2 14" id="KW-1003">Cell membrane</keyword>
<reference evidence="17" key="2">
    <citation type="submission" date="2025-08" db="UniProtKB">
        <authorList>
            <consortium name="RefSeq"/>
        </authorList>
    </citation>
    <scope>IDENTIFICATION</scope>
    <source>
        <tissue evidence="17">Blood</tissue>
    </source>
</reference>
<keyword evidence="12 13" id="KW-0807">Transducer</keyword>